<evidence type="ECO:0000259" key="13">
    <source>
        <dbReference type="PROSITE" id="PS50939"/>
    </source>
</evidence>
<feature type="transmembrane region" description="Helical" evidence="10">
    <location>
        <begin position="362"/>
        <end position="382"/>
    </location>
</feature>
<evidence type="ECO:0000256" key="7">
    <source>
        <dbReference type="ARBA" id="ARBA00023136"/>
    </source>
</evidence>
<protein>
    <submittedName>
        <fullName evidence="15">Cytochrome b561 and DOMON domain-containing protein At5g47530-like isoform X1</fullName>
    </submittedName>
</protein>
<feature type="binding site" description="axial binding residue" evidence="8">
    <location>
        <position position="295"/>
    </location>
    <ligand>
        <name>heme b</name>
        <dbReference type="ChEBI" id="CHEBI:60344"/>
        <label>1</label>
    </ligand>
    <ligandPart>
        <name>Fe</name>
        <dbReference type="ChEBI" id="CHEBI:18248"/>
    </ligandPart>
</feature>
<keyword evidence="5" id="KW-0249">Electron transport</keyword>
<dbReference type="InterPro" id="IPR045265">
    <property type="entry name" value="AIR12_DOMON"/>
</dbReference>
<dbReference type="PROSITE" id="PS50836">
    <property type="entry name" value="DOMON"/>
    <property type="match status" value="1"/>
</dbReference>
<dbReference type="PANTHER" id="PTHR23130:SF175">
    <property type="entry name" value="CYTOCHROME B561 AND DOMON DOMAIN-CONTAINING PROTEIN"/>
    <property type="match status" value="1"/>
</dbReference>
<dbReference type="Proteomes" id="UP000504603">
    <property type="component" value="Unplaced"/>
</dbReference>
<keyword evidence="3 10" id="KW-0812">Transmembrane</keyword>
<dbReference type="PIRSF" id="PIRSF037471">
    <property type="entry name" value="UCP037471"/>
    <property type="match status" value="1"/>
</dbReference>
<dbReference type="CDD" id="cd08760">
    <property type="entry name" value="Cyt_b561_FRRS1_like"/>
    <property type="match status" value="1"/>
</dbReference>
<dbReference type="Pfam" id="PF04526">
    <property type="entry name" value="DUF568"/>
    <property type="match status" value="1"/>
</dbReference>
<feature type="transmembrane region" description="Helical" evidence="10">
    <location>
        <begin position="329"/>
        <end position="350"/>
    </location>
</feature>
<organism evidence="14 15">
    <name type="scientific">Momordica charantia</name>
    <name type="common">Bitter gourd</name>
    <name type="synonym">Balsam pear</name>
    <dbReference type="NCBI Taxonomy" id="3673"/>
    <lineage>
        <taxon>Eukaryota</taxon>
        <taxon>Viridiplantae</taxon>
        <taxon>Streptophyta</taxon>
        <taxon>Embryophyta</taxon>
        <taxon>Tracheophyta</taxon>
        <taxon>Spermatophyta</taxon>
        <taxon>Magnoliopsida</taxon>
        <taxon>eudicotyledons</taxon>
        <taxon>Gunneridae</taxon>
        <taxon>Pentapetalae</taxon>
        <taxon>rosids</taxon>
        <taxon>fabids</taxon>
        <taxon>Cucurbitales</taxon>
        <taxon>Cucurbitaceae</taxon>
        <taxon>Momordiceae</taxon>
        <taxon>Momordica</taxon>
    </lineage>
</organism>
<evidence type="ECO:0000259" key="12">
    <source>
        <dbReference type="PROSITE" id="PS50836"/>
    </source>
</evidence>
<proteinExistence type="predicted"/>
<accession>A0A6J1DD36</accession>
<dbReference type="PROSITE" id="PS50939">
    <property type="entry name" value="CYTOCHROME_B561"/>
    <property type="match status" value="1"/>
</dbReference>
<dbReference type="KEGG" id="mcha:111019262"/>
<evidence type="ECO:0000256" key="10">
    <source>
        <dbReference type="SAM" id="Phobius"/>
    </source>
</evidence>
<dbReference type="GO" id="GO:0016020">
    <property type="term" value="C:membrane"/>
    <property type="evidence" value="ECO:0007669"/>
    <property type="project" value="UniProtKB-SubCell"/>
</dbReference>
<evidence type="ECO:0000256" key="11">
    <source>
        <dbReference type="SAM" id="SignalP"/>
    </source>
</evidence>
<feature type="transmembrane region" description="Helical" evidence="10">
    <location>
        <begin position="259"/>
        <end position="285"/>
    </location>
</feature>
<dbReference type="SMART" id="SM00665">
    <property type="entry name" value="B561"/>
    <property type="match status" value="1"/>
</dbReference>
<keyword evidence="2" id="KW-0813">Transport</keyword>
<keyword evidence="6 10" id="KW-1133">Transmembrane helix</keyword>
<evidence type="ECO:0000256" key="9">
    <source>
        <dbReference type="SAM" id="MobiDB-lite"/>
    </source>
</evidence>
<name>A0A6J1DD36_MOMCH</name>
<evidence type="ECO:0000256" key="2">
    <source>
        <dbReference type="ARBA" id="ARBA00022448"/>
    </source>
</evidence>
<evidence type="ECO:0000256" key="1">
    <source>
        <dbReference type="ARBA" id="ARBA00004370"/>
    </source>
</evidence>
<evidence type="ECO:0000313" key="15">
    <source>
        <dbReference type="RefSeq" id="XP_022151297.1"/>
    </source>
</evidence>
<gene>
    <name evidence="15" type="primary">LOC111019262</name>
</gene>
<reference evidence="15" key="1">
    <citation type="submission" date="2025-08" db="UniProtKB">
        <authorList>
            <consortium name="RefSeq"/>
        </authorList>
    </citation>
    <scope>IDENTIFICATION</scope>
    <source>
        <strain evidence="15">OHB3-1</strain>
    </source>
</reference>
<comment type="subcellular location">
    <subcellularLocation>
        <location evidence="1">Membrane</location>
    </subcellularLocation>
</comment>
<dbReference type="GeneID" id="111019262"/>
<evidence type="ECO:0000313" key="14">
    <source>
        <dbReference type="Proteomes" id="UP000504603"/>
    </source>
</evidence>
<dbReference type="AlphaFoldDB" id="A0A6J1DD36"/>
<keyword evidence="7 10" id="KW-0472">Membrane</keyword>
<feature type="binding site" description="axial binding residue" evidence="8">
    <location>
        <position position="331"/>
    </location>
    <ligand>
        <name>heme b</name>
        <dbReference type="ChEBI" id="CHEBI:60344"/>
        <label>1</label>
    </ligand>
    <ligandPart>
        <name>Fe</name>
        <dbReference type="ChEBI" id="CHEBI:18248"/>
    </ligandPart>
</feature>
<feature type="region of interest" description="Disordered" evidence="9">
    <location>
        <begin position="392"/>
        <end position="447"/>
    </location>
</feature>
<feature type="compositionally biased region" description="Basic and acidic residues" evidence="9">
    <location>
        <begin position="406"/>
        <end position="415"/>
    </location>
</feature>
<dbReference type="GO" id="GO:0046872">
    <property type="term" value="F:metal ion binding"/>
    <property type="evidence" value="ECO:0007669"/>
    <property type="project" value="UniProtKB-KW"/>
</dbReference>
<feature type="binding site" description="axial binding residue" evidence="8">
    <location>
        <position position="262"/>
    </location>
    <ligand>
        <name>heme b</name>
        <dbReference type="ChEBI" id="CHEBI:60344"/>
        <label>1</label>
    </ligand>
    <ligandPart>
        <name>Fe</name>
        <dbReference type="ChEBI" id="CHEBI:18248"/>
    </ligandPart>
</feature>
<feature type="signal peptide" evidence="11">
    <location>
        <begin position="1"/>
        <end position="27"/>
    </location>
</feature>
<keyword evidence="14" id="KW-1185">Reference proteome</keyword>
<keyword evidence="8" id="KW-0408">Iron</keyword>
<feature type="transmembrane region" description="Helical" evidence="10">
    <location>
        <begin position="227"/>
        <end position="247"/>
    </location>
</feature>
<dbReference type="InterPro" id="IPR006593">
    <property type="entry name" value="Cyt_b561/ferric_Rdtase_TM"/>
</dbReference>
<dbReference type="Gene3D" id="1.20.120.1770">
    <property type="match status" value="1"/>
</dbReference>
<feature type="binding site" description="axial binding residue" evidence="8">
    <location>
        <position position="225"/>
    </location>
    <ligand>
        <name>heme b</name>
        <dbReference type="ChEBI" id="CHEBI:60344"/>
        <label>1</label>
    </ligand>
    <ligandPart>
        <name>Fe</name>
        <dbReference type="ChEBI" id="CHEBI:18248"/>
    </ligandPart>
</feature>
<dbReference type="PANTHER" id="PTHR23130">
    <property type="entry name" value="CYTOCHROME B561 AND DOMON DOMAIN-CONTAINING PROTEIN"/>
    <property type="match status" value="1"/>
</dbReference>
<evidence type="ECO:0000256" key="4">
    <source>
        <dbReference type="ARBA" id="ARBA00022729"/>
    </source>
</evidence>
<evidence type="ECO:0000256" key="3">
    <source>
        <dbReference type="ARBA" id="ARBA00022692"/>
    </source>
</evidence>
<keyword evidence="4 11" id="KW-0732">Signal</keyword>
<keyword evidence="8" id="KW-0479">Metal-binding</keyword>
<dbReference type="RefSeq" id="XP_022151297.1">
    <property type="nucleotide sequence ID" value="XM_022295605.1"/>
</dbReference>
<feature type="domain" description="Cytochrome b561" evidence="13">
    <location>
        <begin position="187"/>
        <end position="386"/>
    </location>
</feature>
<sequence>MYSSWKNPIIFLSLFPFLSTIFPLALAFHPCTDKFHELAKARSLSHCQKLSTLGAELGWSDPSSSGNRHLLRILVGAVLAEDMGWLAWGVNPGPQPEMVGTRAAIGIKDPSSKTSLVCKTYNVTYETRIGCRLQPSVLEEVQCTSFEYNDLTGYHMVSASLNLSSADYNISRLNMVWQIGYKVEGDEPKQHVATLRNVDSVEMLNLVSGKSSDIAHIKIRLRKVHGILNILGWGTLLPVGVIIARFFKKFPIDSNNAWYGIHVGCQSLGFAIGLVGWAIGMWLGHASTRYVFLTHRIFAIFIFSFVTLQTMAIWFRPKPEDDFRKVWNIYHHFLGYALLAVIFANIFEGIRILKAEDIWRRAVIGILVALATITLVLEAYTWKKFFDSQKNNEMKKSEPPLPNSSKKPEEEHHQPEFQPTLVTTRPTQRPIADLQRDHQGHVPLYMD</sequence>
<evidence type="ECO:0000256" key="6">
    <source>
        <dbReference type="ARBA" id="ARBA00022989"/>
    </source>
</evidence>
<feature type="chain" id="PRO_5027112335" evidence="11">
    <location>
        <begin position="28"/>
        <end position="447"/>
    </location>
</feature>
<feature type="transmembrane region" description="Helical" evidence="10">
    <location>
        <begin position="297"/>
        <end position="317"/>
    </location>
</feature>
<feature type="domain" description="DOMON" evidence="12">
    <location>
        <begin position="53"/>
        <end position="180"/>
    </location>
</feature>
<dbReference type="InterPro" id="IPR017214">
    <property type="entry name" value="UCP037471"/>
</dbReference>
<dbReference type="InterPro" id="IPR005018">
    <property type="entry name" value="DOMON_domain"/>
</dbReference>
<evidence type="ECO:0000256" key="5">
    <source>
        <dbReference type="ARBA" id="ARBA00022982"/>
    </source>
</evidence>
<evidence type="ECO:0000256" key="8">
    <source>
        <dbReference type="PIRSR" id="PIRSR037471-1"/>
    </source>
</evidence>
<dbReference type="OrthoDB" id="19261at2759"/>